<feature type="transmembrane region" description="Helical" evidence="6">
    <location>
        <begin position="524"/>
        <end position="544"/>
    </location>
</feature>
<proteinExistence type="predicted"/>
<dbReference type="InterPro" id="IPR013057">
    <property type="entry name" value="AA_transpt_TM"/>
</dbReference>
<feature type="transmembrane region" description="Helical" evidence="6">
    <location>
        <begin position="499"/>
        <end position="518"/>
    </location>
</feature>
<feature type="transmembrane region" description="Helical" evidence="6">
    <location>
        <begin position="277"/>
        <end position="299"/>
    </location>
</feature>
<feature type="transmembrane region" description="Helical" evidence="6">
    <location>
        <begin position="44"/>
        <end position="65"/>
    </location>
</feature>
<feature type="non-terminal residue" evidence="8">
    <location>
        <position position="615"/>
    </location>
</feature>
<accession>A0A9W7ATJ6</accession>
<name>A0A9W7ATJ6_9STRA</name>
<evidence type="ECO:0000313" key="8">
    <source>
        <dbReference type="EMBL" id="GMH77549.1"/>
    </source>
</evidence>
<keyword evidence="4 6" id="KW-0472">Membrane</keyword>
<evidence type="ECO:0000313" key="9">
    <source>
        <dbReference type="Proteomes" id="UP001162640"/>
    </source>
</evidence>
<feature type="domain" description="Amino acid transporter transmembrane" evidence="7">
    <location>
        <begin position="47"/>
        <end position="94"/>
    </location>
</feature>
<sequence>MDWTEIYDDSGLDEPTLPTFNPSLAITRLVSFAETTTIGYDTRALYIFTINYILGVGCLGMPYGFARCGVVFGSLLVLTVTALAYTTVTYVAETVSRAEKLALLPCEAGSKCWICLKPDCNVTNVNSLNVCVPIKEGESVNSGIGYSPMMNSTRYGSVETGNSTGGSSGKLNKRPRSDTDASIDWKAEKSYEVTELCTKFLGTRYRVLYQGCLLCLMFVGLLAYSQVFCNSIIAIIDTSMYTFVTRPSLSFLFACLVVPLSCADLEEQVTVQAMMMVARFLAIFVMVAGSIYSICFDAVDSESLRTTAPYFAKTVVPESNTEPSMNYVFSFDGFGVMFSTALFSQLFQHSVPGLIRPLPEPQKKKVKRVFATALFTTASLYLLLGAVSAIYFGSSTLSSINLNFTNFTYGIDLSTAPTWKVLLVNCLSNIVVLFPAADTISVFPLIANTLGNNLSTSIPKLPKRIDEFLVWKQGRDEEMVNAYDKKAIKKKRKELAQKLNTILWRLIASIPPILASVFASDLAFSLQLAGLSGLYVAFVCPTLLQRASINSTRRALGEKEIMTVYSGWQSTRMMELGVLGFSAFSFLVVLWQIKASFEMMLISEDIYNGSGKRSI</sequence>
<dbReference type="Proteomes" id="UP001162640">
    <property type="component" value="Unassembled WGS sequence"/>
</dbReference>
<evidence type="ECO:0000256" key="2">
    <source>
        <dbReference type="ARBA" id="ARBA00022692"/>
    </source>
</evidence>
<comment type="subcellular location">
    <subcellularLocation>
        <location evidence="1">Membrane</location>
    </subcellularLocation>
</comment>
<feature type="transmembrane region" description="Helical" evidence="6">
    <location>
        <begin position="213"/>
        <end position="236"/>
    </location>
</feature>
<evidence type="ECO:0000256" key="6">
    <source>
        <dbReference type="SAM" id="Phobius"/>
    </source>
</evidence>
<feature type="region of interest" description="Disordered" evidence="5">
    <location>
        <begin position="159"/>
        <end position="178"/>
    </location>
</feature>
<dbReference type="PANTHER" id="PTHR16189">
    <property type="entry name" value="TRANSMEMBRANE PROTEIN 104-RELATED"/>
    <property type="match status" value="1"/>
</dbReference>
<evidence type="ECO:0000256" key="5">
    <source>
        <dbReference type="SAM" id="MobiDB-lite"/>
    </source>
</evidence>
<organism evidence="8 9">
    <name type="scientific">Triparma laevis f. inornata</name>
    <dbReference type="NCBI Taxonomy" id="1714386"/>
    <lineage>
        <taxon>Eukaryota</taxon>
        <taxon>Sar</taxon>
        <taxon>Stramenopiles</taxon>
        <taxon>Ochrophyta</taxon>
        <taxon>Bolidophyceae</taxon>
        <taxon>Parmales</taxon>
        <taxon>Triparmaceae</taxon>
        <taxon>Triparma</taxon>
    </lineage>
</organism>
<feature type="domain" description="Amino acid transporter transmembrane" evidence="7">
    <location>
        <begin position="194"/>
        <end position="552"/>
    </location>
</feature>
<protein>
    <recommendedName>
        <fullName evidence="7">Amino acid transporter transmembrane domain-containing protein</fullName>
    </recommendedName>
</protein>
<dbReference type="GO" id="GO:0016020">
    <property type="term" value="C:membrane"/>
    <property type="evidence" value="ECO:0007669"/>
    <property type="project" value="UniProtKB-SubCell"/>
</dbReference>
<evidence type="ECO:0000259" key="7">
    <source>
        <dbReference type="Pfam" id="PF01490"/>
    </source>
</evidence>
<feature type="transmembrane region" description="Helical" evidence="6">
    <location>
        <begin position="422"/>
        <end position="447"/>
    </location>
</feature>
<evidence type="ECO:0000256" key="4">
    <source>
        <dbReference type="ARBA" id="ARBA00023136"/>
    </source>
</evidence>
<gene>
    <name evidence="8" type="ORF">TL16_g07447</name>
</gene>
<keyword evidence="2 6" id="KW-0812">Transmembrane</keyword>
<feature type="transmembrane region" description="Helical" evidence="6">
    <location>
        <begin position="576"/>
        <end position="593"/>
    </location>
</feature>
<reference evidence="9" key="1">
    <citation type="journal article" date="2023" name="Commun. Biol.">
        <title>Genome analysis of Parmales, the sister group of diatoms, reveals the evolutionary specialization of diatoms from phago-mixotrophs to photoautotrophs.</title>
        <authorList>
            <person name="Ban H."/>
            <person name="Sato S."/>
            <person name="Yoshikawa S."/>
            <person name="Yamada K."/>
            <person name="Nakamura Y."/>
            <person name="Ichinomiya M."/>
            <person name="Sato N."/>
            <person name="Blanc-Mathieu R."/>
            <person name="Endo H."/>
            <person name="Kuwata A."/>
            <person name="Ogata H."/>
        </authorList>
    </citation>
    <scope>NUCLEOTIDE SEQUENCE [LARGE SCALE GENOMIC DNA]</scope>
</reference>
<evidence type="ECO:0000256" key="3">
    <source>
        <dbReference type="ARBA" id="ARBA00022989"/>
    </source>
</evidence>
<dbReference type="AlphaFoldDB" id="A0A9W7ATJ6"/>
<feature type="transmembrane region" description="Helical" evidence="6">
    <location>
        <begin position="71"/>
        <end position="92"/>
    </location>
</feature>
<comment type="caution">
    <text evidence="8">The sequence shown here is derived from an EMBL/GenBank/DDBJ whole genome shotgun (WGS) entry which is preliminary data.</text>
</comment>
<feature type="transmembrane region" description="Helical" evidence="6">
    <location>
        <begin position="369"/>
        <end position="392"/>
    </location>
</feature>
<dbReference type="PANTHER" id="PTHR16189:SF2">
    <property type="entry name" value="AMINO ACID TRANSPORTER TRANSMEMBRANE DOMAIN-CONTAINING PROTEIN"/>
    <property type="match status" value="1"/>
</dbReference>
<evidence type="ECO:0000256" key="1">
    <source>
        <dbReference type="ARBA" id="ARBA00004370"/>
    </source>
</evidence>
<dbReference type="EMBL" id="BLQM01000235">
    <property type="protein sequence ID" value="GMH77549.1"/>
    <property type="molecule type" value="Genomic_DNA"/>
</dbReference>
<keyword evidence="3 6" id="KW-1133">Transmembrane helix</keyword>
<dbReference type="Pfam" id="PF01490">
    <property type="entry name" value="Aa_trans"/>
    <property type="match status" value="2"/>
</dbReference>
<feature type="non-terminal residue" evidence="8">
    <location>
        <position position="1"/>
    </location>
</feature>